<dbReference type="HOGENOM" id="CLU_2940783_0_0_6"/>
<dbReference type="AlphaFoldDB" id="A0A0K0GI62"/>
<dbReference type="EMBL" id="CP000967">
    <property type="protein sequence ID" value="ACD57925.1"/>
    <property type="molecule type" value="Genomic_DNA"/>
</dbReference>
<evidence type="ECO:0000313" key="2">
    <source>
        <dbReference type="Proteomes" id="UP000001740"/>
    </source>
</evidence>
<protein>
    <submittedName>
        <fullName evidence="1">Uncharacterized protein</fullName>
    </submittedName>
</protein>
<gene>
    <name evidence="1" type="ordered locus">PXO_04483</name>
</gene>
<name>A0A0K0GI62_XANOP</name>
<sequence>MPHGARCQAGRTRWLRPSKGGVIASPPPPALACAANHLQARRRMQSLAHTTAHLGEMPSG</sequence>
<reference evidence="1 2" key="1">
    <citation type="journal article" date="2008" name="BMC Genomics">
        <title>Genome sequence and rapid evolution of the rice pathogen Xanthomonas oryzae pv. oryzae PXO99A.</title>
        <authorList>
            <person name="Salzberg S.L."/>
            <person name="Sommer D.D."/>
            <person name="Schatz M.C."/>
            <person name="Phillippy A.M."/>
            <person name="Rabinowicz P.D."/>
            <person name="Tsuge S."/>
            <person name="Furutani A."/>
            <person name="Ochiai H."/>
            <person name="Delcher A.L."/>
            <person name="Kelley D."/>
            <person name="Madupu R."/>
            <person name="Puiu D."/>
            <person name="Radune D."/>
            <person name="Shumway M."/>
            <person name="Trapnell C."/>
            <person name="Aparna G."/>
            <person name="Jha G."/>
            <person name="Pandey A."/>
            <person name="Patil P.B."/>
            <person name="Ishihara H."/>
            <person name="Meyer D.F."/>
            <person name="Szurek B."/>
            <person name="Verdier V."/>
            <person name="Koebnik R."/>
            <person name="Dow J.M."/>
            <person name="Ryan R.P."/>
            <person name="Hirata H."/>
            <person name="Tsuyumu S."/>
            <person name="Won Lee S."/>
            <person name="Seo Y.S."/>
            <person name="Sriariyanum M."/>
            <person name="Ronald P.C."/>
            <person name="Sonti R.V."/>
            <person name="Van Sluys M.A."/>
            <person name="Leach J.E."/>
            <person name="White F.F."/>
            <person name="Bogdanove A.J."/>
        </authorList>
    </citation>
    <scope>NUCLEOTIDE SEQUENCE [LARGE SCALE GENOMIC DNA]</scope>
    <source>
        <strain evidence="1 2">PXO99A</strain>
    </source>
</reference>
<evidence type="ECO:0000313" key="1">
    <source>
        <dbReference type="EMBL" id="ACD57925.1"/>
    </source>
</evidence>
<accession>A0A0K0GI62</accession>
<organism evidence="1 2">
    <name type="scientific">Xanthomonas oryzae pv. oryzae (strain PXO99A)</name>
    <dbReference type="NCBI Taxonomy" id="360094"/>
    <lineage>
        <taxon>Bacteria</taxon>
        <taxon>Pseudomonadati</taxon>
        <taxon>Pseudomonadota</taxon>
        <taxon>Gammaproteobacteria</taxon>
        <taxon>Lysobacterales</taxon>
        <taxon>Lysobacteraceae</taxon>
        <taxon>Xanthomonas</taxon>
    </lineage>
</organism>
<dbReference type="Proteomes" id="UP000001740">
    <property type="component" value="Chromosome"/>
</dbReference>
<proteinExistence type="predicted"/>
<dbReference type="KEGG" id="xop:PXO_04483"/>